<protein>
    <recommendedName>
        <fullName evidence="2">Chromo domain-containing protein</fullName>
    </recommendedName>
</protein>
<dbReference type="Pfam" id="PF00385">
    <property type="entry name" value="Chromo"/>
    <property type="match status" value="1"/>
</dbReference>
<dbReference type="AlphaFoldDB" id="H3H850"/>
<evidence type="ECO:0000259" key="2">
    <source>
        <dbReference type="PROSITE" id="PS50013"/>
    </source>
</evidence>
<evidence type="ECO:0000313" key="3">
    <source>
        <dbReference type="EnsemblProtists" id="Phyra86952"/>
    </source>
</evidence>
<dbReference type="InterPro" id="IPR000953">
    <property type="entry name" value="Chromo/chromo_shadow_dom"/>
</dbReference>
<organism evidence="3 4">
    <name type="scientific">Phytophthora ramorum</name>
    <name type="common">Sudden oak death agent</name>
    <dbReference type="NCBI Taxonomy" id="164328"/>
    <lineage>
        <taxon>Eukaryota</taxon>
        <taxon>Sar</taxon>
        <taxon>Stramenopiles</taxon>
        <taxon>Oomycota</taxon>
        <taxon>Peronosporomycetes</taxon>
        <taxon>Peronosporales</taxon>
        <taxon>Peronosporaceae</taxon>
        <taxon>Phytophthora</taxon>
    </lineage>
</organism>
<dbReference type="OMA" id="WQGFEES"/>
<accession>H3H850</accession>
<dbReference type="SMART" id="SM00298">
    <property type="entry name" value="CHROMO"/>
    <property type="match status" value="1"/>
</dbReference>
<dbReference type="InterPro" id="IPR016197">
    <property type="entry name" value="Chromo-like_dom_sf"/>
</dbReference>
<dbReference type="EnsemblProtists" id="Phyra86952">
    <property type="protein sequence ID" value="Phyra86952"/>
    <property type="gene ID" value="Phyra86952"/>
</dbReference>
<proteinExistence type="predicted"/>
<dbReference type="EMBL" id="DS567288">
    <property type="status" value="NOT_ANNOTATED_CDS"/>
    <property type="molecule type" value="Genomic_DNA"/>
</dbReference>
<reference evidence="4" key="1">
    <citation type="journal article" date="2006" name="Science">
        <title>Phytophthora genome sequences uncover evolutionary origins and mechanisms of pathogenesis.</title>
        <authorList>
            <person name="Tyler B.M."/>
            <person name="Tripathy S."/>
            <person name="Zhang X."/>
            <person name="Dehal P."/>
            <person name="Jiang R.H."/>
            <person name="Aerts A."/>
            <person name="Arredondo F.D."/>
            <person name="Baxter L."/>
            <person name="Bensasson D."/>
            <person name="Beynon J.L."/>
            <person name="Chapman J."/>
            <person name="Damasceno C.M."/>
            <person name="Dorrance A.E."/>
            <person name="Dou D."/>
            <person name="Dickerman A.W."/>
            <person name="Dubchak I.L."/>
            <person name="Garbelotto M."/>
            <person name="Gijzen M."/>
            <person name="Gordon S.G."/>
            <person name="Govers F."/>
            <person name="Grunwald N.J."/>
            <person name="Huang W."/>
            <person name="Ivors K.L."/>
            <person name="Jones R.W."/>
            <person name="Kamoun S."/>
            <person name="Krampis K."/>
            <person name="Lamour K.H."/>
            <person name="Lee M.K."/>
            <person name="McDonald W.H."/>
            <person name="Medina M."/>
            <person name="Meijer H.J."/>
            <person name="Nordberg E.K."/>
            <person name="Maclean D.J."/>
            <person name="Ospina-Giraldo M.D."/>
            <person name="Morris P.F."/>
            <person name="Phuntumart V."/>
            <person name="Putnam N.H."/>
            <person name="Rash S."/>
            <person name="Rose J.K."/>
            <person name="Sakihama Y."/>
            <person name="Salamov A.A."/>
            <person name="Savidor A."/>
            <person name="Scheuring C.F."/>
            <person name="Smith B.M."/>
            <person name="Sobral B.W."/>
            <person name="Terry A."/>
            <person name="Torto-Alalibo T.A."/>
            <person name="Win J."/>
            <person name="Xu Z."/>
            <person name="Zhang H."/>
            <person name="Grigoriev I.V."/>
            <person name="Rokhsar D.S."/>
            <person name="Boore J.L."/>
        </authorList>
    </citation>
    <scope>NUCLEOTIDE SEQUENCE [LARGE SCALE GENOMIC DNA]</scope>
    <source>
        <strain evidence="4">Pr102</strain>
    </source>
</reference>
<dbReference type="PROSITE" id="PS50013">
    <property type="entry name" value="CHROMO_2"/>
    <property type="match status" value="1"/>
</dbReference>
<keyword evidence="4" id="KW-1185">Reference proteome</keyword>
<evidence type="ECO:0000256" key="1">
    <source>
        <dbReference type="SAM" id="MobiDB-lite"/>
    </source>
</evidence>
<dbReference type="InParanoid" id="H3H850"/>
<dbReference type="Proteomes" id="UP000005238">
    <property type="component" value="Unassembled WGS sequence"/>
</dbReference>
<dbReference type="Gene3D" id="2.40.50.40">
    <property type="match status" value="1"/>
</dbReference>
<feature type="domain" description="Chromo" evidence="2">
    <location>
        <begin position="173"/>
        <end position="235"/>
    </location>
</feature>
<dbReference type="VEuPathDB" id="FungiDB:KRP23_11759"/>
<dbReference type="eggNOG" id="KOG0017">
    <property type="taxonomic scope" value="Eukaryota"/>
</dbReference>
<dbReference type="SUPFAM" id="SSF54160">
    <property type="entry name" value="Chromo domain-like"/>
    <property type="match status" value="1"/>
</dbReference>
<reference evidence="3" key="2">
    <citation type="submission" date="2015-06" db="UniProtKB">
        <authorList>
            <consortium name="EnsemblProtists"/>
        </authorList>
    </citation>
    <scope>IDENTIFICATION</scope>
    <source>
        <strain evidence="3">Pr102</strain>
    </source>
</reference>
<dbReference type="InterPro" id="IPR023780">
    <property type="entry name" value="Chromo_domain"/>
</dbReference>
<sequence length="284" mass="32514">MVQASLNHTAVPSLGNHSPTELFTGLQTPTPLREFYLPDSKELQEIPESEEIEGYLAKLRESVQAMHCAVEDQRLKQRLLNKKRERGENLVNFTVGDFVLRSRVDEKQGNKLQVTWVGPYRVVRADTHSFRVQHLVTGDELDVHASRLKMYADEDLEVTDELLEHVSAQGIVLAVDKLVSHRWNNDIKDYEIKVRWKGLEVIEDSYEPLTDLAKEIRILVDNYVRQAEDQQLGRRGTGTAPEIQETTTTNYYPDVSDGHQAWTMDDPDVSDGRQAWTMGELLCQ</sequence>
<name>H3H850_PHYRM</name>
<evidence type="ECO:0000313" key="4">
    <source>
        <dbReference type="Proteomes" id="UP000005238"/>
    </source>
</evidence>
<feature type="region of interest" description="Disordered" evidence="1">
    <location>
        <begin position="1"/>
        <end position="22"/>
    </location>
</feature>
<dbReference type="CDD" id="cd00024">
    <property type="entry name" value="CD_CSD"/>
    <property type="match status" value="1"/>
</dbReference>
<dbReference type="HOGENOM" id="CLU_078661_0_1_1"/>